<evidence type="ECO:0000313" key="2">
    <source>
        <dbReference type="Proteomes" id="UP000548476"/>
    </source>
</evidence>
<protein>
    <submittedName>
        <fullName evidence="1">Tetratricopeptide (TPR) repeat protein</fullName>
    </submittedName>
</protein>
<name>A0A841G517_9ACTN</name>
<dbReference type="InterPro" id="IPR011990">
    <property type="entry name" value="TPR-like_helical_dom_sf"/>
</dbReference>
<gene>
    <name evidence="1" type="ORF">HNR73_007748</name>
</gene>
<comment type="caution">
    <text evidence="1">The sequence shown here is derived from an EMBL/GenBank/DDBJ whole genome shotgun (WGS) entry which is preliminary data.</text>
</comment>
<evidence type="ECO:0000313" key="1">
    <source>
        <dbReference type="EMBL" id="MBB6039849.1"/>
    </source>
</evidence>
<dbReference type="SUPFAM" id="SSF48452">
    <property type="entry name" value="TPR-like"/>
    <property type="match status" value="2"/>
</dbReference>
<dbReference type="SUPFAM" id="SSF52540">
    <property type="entry name" value="P-loop containing nucleoside triphosphate hydrolases"/>
    <property type="match status" value="1"/>
</dbReference>
<dbReference type="EMBL" id="JACHGT010000026">
    <property type="protein sequence ID" value="MBB6039849.1"/>
    <property type="molecule type" value="Genomic_DNA"/>
</dbReference>
<dbReference type="InterPro" id="IPR027417">
    <property type="entry name" value="P-loop_NTPase"/>
</dbReference>
<keyword evidence="2" id="KW-1185">Reference proteome</keyword>
<organism evidence="1 2">
    <name type="scientific">Phytomonospora endophytica</name>
    <dbReference type="NCBI Taxonomy" id="714109"/>
    <lineage>
        <taxon>Bacteria</taxon>
        <taxon>Bacillati</taxon>
        <taxon>Actinomycetota</taxon>
        <taxon>Actinomycetes</taxon>
        <taxon>Micromonosporales</taxon>
        <taxon>Micromonosporaceae</taxon>
        <taxon>Phytomonospora</taxon>
    </lineage>
</organism>
<dbReference type="AlphaFoldDB" id="A0A841G517"/>
<dbReference type="Proteomes" id="UP000548476">
    <property type="component" value="Unassembled WGS sequence"/>
</dbReference>
<dbReference type="RefSeq" id="WP_184792926.1">
    <property type="nucleotide sequence ID" value="NZ_BONT01000086.1"/>
</dbReference>
<reference evidence="1 2" key="1">
    <citation type="submission" date="2020-08" db="EMBL/GenBank/DDBJ databases">
        <title>Genomic Encyclopedia of Type Strains, Phase IV (KMG-IV): sequencing the most valuable type-strain genomes for metagenomic binning, comparative biology and taxonomic classification.</title>
        <authorList>
            <person name="Goeker M."/>
        </authorList>
    </citation>
    <scope>NUCLEOTIDE SEQUENCE [LARGE SCALE GENOMIC DNA]</scope>
    <source>
        <strain evidence="1 2">YIM 65646</strain>
    </source>
</reference>
<dbReference type="SUPFAM" id="SSF50494">
    <property type="entry name" value="Trypsin-like serine proteases"/>
    <property type="match status" value="1"/>
</dbReference>
<proteinExistence type="predicted"/>
<dbReference type="InterPro" id="IPR009003">
    <property type="entry name" value="Peptidase_S1_PA"/>
</dbReference>
<sequence length="1057" mass="114649">MPDNWLQRFAARVVEVKAVRDGGKRTSAGYLAADGLVLTAGHGLPFGDRYSVRPAGGGSWSPAEAAWRGGGDLDAALLRVAPGVLEPPMTGVRWGRVEGRDPVAGRALGFPRASADGAVHDTEQVAVAIHPDASARSGWMKLDVRGPSPAQAEGWQGLSGAAILDNHDRLIGLVARAPAAWGTDRLHAVSVAALLTDPEFATLVGVSPEHVETIGDECELVTPVPRGPIEPDEDDPVSWPLKAAHQLVGFVEEGHAEALTDLTDWCLSPRPHAVRLVTGPAGAGKTRLVLELCRRLRFEHDAWWHAGTTTDDETGPWERFDPRRDTLLVFDYADDPKWTEAFRALFTRVRALSRGRRLAARVRILLVARHRGEWLDRLDRDVEGALEAALDKEAELALDRITFTGEVRRAHLAKAFDAFASRPALTDGADPLRPDVDDDQYDRPLLVHIAALLGAKGIGVPAPGSARIRERLLRQILDRERKRWSALPAAHDAHRQQAVCVTTLTAPTVVEARELLRSVPVWRERAEDARDDAARRLHELYPGVERRRIAPIEPDLIAEYLVATTDELPDILTGLQSSDDPVHHARTLRLMTLAADNHPEIGDLYRERLATGLGRLLELEGEAPRELPQLLAECLPQLVNAAAERSGADDHTATNQLTAALNSCPPSDELGETATALTEWNMGQYLPFTALDTALHRHSLSWLEGDSSNLPLMAWTSSGLATLLGVAGRDGEALGHIQRAVEIQENLGPGAELARYLGELAYALNRLGRDDEGVQASTRSTEIHRGLARAEPGDHDVNLAMSLNVLGIGLHSLGRREEGLTAMRESLDILTRLSGAGPAGSTAELAATLTNLAVLLGGPEGVEALYQALDIYEELLEEAPDEILSKIASTVIILADCLAETDSAKTLWLNAKAVKVYEHLSEASPEVFAPHLATSLTTLAERLLVAERFDEGQASARRGAEIYKPLFEAEDGERFAGPYTRVLTTLAKAHYFLAEWTETVDPVVTVLQVADGVASDFTDECFGVLFNAHTADPAAVEAEYTNLLGRPWPAEYPSPDA</sequence>
<dbReference type="Gene3D" id="1.25.40.10">
    <property type="entry name" value="Tetratricopeptide repeat domain"/>
    <property type="match status" value="1"/>
</dbReference>
<accession>A0A841G517</accession>